<reference evidence="1" key="1">
    <citation type="journal article" date="2015" name="Nature">
        <title>Complex archaea that bridge the gap between prokaryotes and eukaryotes.</title>
        <authorList>
            <person name="Spang A."/>
            <person name="Saw J.H."/>
            <person name="Jorgensen S.L."/>
            <person name="Zaremba-Niedzwiedzka K."/>
            <person name="Martijn J."/>
            <person name="Lind A.E."/>
            <person name="van Eijk R."/>
            <person name="Schleper C."/>
            <person name="Guy L."/>
            <person name="Ettema T.J."/>
        </authorList>
    </citation>
    <scope>NUCLEOTIDE SEQUENCE</scope>
</reference>
<accession>A0A0F9P735</accession>
<protein>
    <submittedName>
        <fullName evidence="1">Uncharacterized protein</fullName>
    </submittedName>
</protein>
<evidence type="ECO:0000313" key="1">
    <source>
        <dbReference type="EMBL" id="KKN20217.1"/>
    </source>
</evidence>
<comment type="caution">
    <text evidence="1">The sequence shown here is derived from an EMBL/GenBank/DDBJ whole genome shotgun (WGS) entry which is preliminary data.</text>
</comment>
<dbReference type="AlphaFoldDB" id="A0A0F9P735"/>
<organism evidence="1">
    <name type="scientific">marine sediment metagenome</name>
    <dbReference type="NCBI Taxonomy" id="412755"/>
    <lineage>
        <taxon>unclassified sequences</taxon>
        <taxon>metagenomes</taxon>
        <taxon>ecological metagenomes</taxon>
    </lineage>
</organism>
<dbReference type="EMBL" id="LAZR01003264">
    <property type="protein sequence ID" value="KKN20217.1"/>
    <property type="molecule type" value="Genomic_DNA"/>
</dbReference>
<gene>
    <name evidence="1" type="ORF">LCGC14_0937990</name>
</gene>
<name>A0A0F9P735_9ZZZZ</name>
<sequence>MESFIGVKIINAEAMDEKTFYENFRGAPRNDGPTSSGFHVVYANPSGEDYHSWSPLDVFEHAYRRVTDGEIKLILTLLPEPDSDQNVRGE</sequence>
<proteinExistence type="predicted"/>